<keyword evidence="4" id="KW-0653">Protein transport</keyword>
<evidence type="ECO:0000256" key="4">
    <source>
        <dbReference type="ARBA" id="ARBA00022927"/>
    </source>
</evidence>
<dbReference type="EMBL" id="SDOV01000008">
    <property type="protein sequence ID" value="KAH7637732.1"/>
    <property type="molecule type" value="Genomic_DNA"/>
</dbReference>
<dbReference type="PANTHER" id="PTHR13257">
    <property type="entry name" value="NUCLEOPORIN NUP84-RELATED"/>
    <property type="match status" value="1"/>
</dbReference>
<evidence type="ECO:0000256" key="8">
    <source>
        <dbReference type="SAM" id="Coils"/>
    </source>
</evidence>
<keyword evidence="6" id="KW-0906">Nuclear pore complex</keyword>
<organism evidence="9">
    <name type="scientific">Dermatophagoides farinae</name>
    <name type="common">American house dust mite</name>
    <dbReference type="NCBI Taxonomy" id="6954"/>
    <lineage>
        <taxon>Eukaryota</taxon>
        <taxon>Metazoa</taxon>
        <taxon>Ecdysozoa</taxon>
        <taxon>Arthropoda</taxon>
        <taxon>Chelicerata</taxon>
        <taxon>Arachnida</taxon>
        <taxon>Acari</taxon>
        <taxon>Acariformes</taxon>
        <taxon>Sarcoptiformes</taxon>
        <taxon>Astigmata</taxon>
        <taxon>Psoroptidia</taxon>
        <taxon>Analgoidea</taxon>
        <taxon>Pyroglyphidae</taxon>
        <taxon>Dermatophagoidinae</taxon>
        <taxon>Dermatophagoides</taxon>
    </lineage>
</organism>
<evidence type="ECO:0000256" key="1">
    <source>
        <dbReference type="ARBA" id="ARBA00004567"/>
    </source>
</evidence>
<evidence type="ECO:0000313" key="9">
    <source>
        <dbReference type="EMBL" id="KAH7637732.1"/>
    </source>
</evidence>
<protein>
    <submittedName>
        <fullName evidence="9">Nuclear pore complex protein nup88-like</fullName>
    </submittedName>
</protein>
<dbReference type="AlphaFoldDB" id="A0A9D4SD82"/>
<proteinExistence type="predicted"/>
<keyword evidence="8" id="KW-0175">Coiled coil</keyword>
<name>A0A9D4SD82_DERFA</name>
<sequence>MAQASSTENNQLEKLVESIKKQKFDRNIVANLSCYYHDRLIVWNEDDQCLYECSLDDRYNITDIQIVTLSSLPTFTVNWICSNPMENYMAIYGTGGCMIVELPKNWSLSRCRTVAPKTIMSTAATSITVDSDQQQQRHRQETSKLLIRSFSLAERMFLTNRNLKLQCLRWHPISKRHLIILTNDNRLRLFDVFNEFEPIKTVDLGNDYNSGVYSGALGENAVSFDFGPSLSQYHDYNNSLSMTMTELIDIYSIFVLKENGDVLLLYLNLKDLSTFHCQHPPLKMRPAAEDNYGSEACSILCLDCVPPIIIIGTCSGLLYHCLAIENDPVNPDNNDDDDDNCDNDSSYQISTSKSMIIIPETVLNVFETIELSFPLATYQTMDNGLDDAGVDSISTALNLIADPKDGQRYYCQHSYGVHCVMVPFFKQIVNPTINNEFYDDKAIVEYLICTRPTIDDRKSQQQSKDCPTFPLGIGLTIKYGFTSITVILNTGELINKRLSNIVLTDFDDDDQIEFGFQSNLNESSPTIEHQQQAKKPNFSEHIQRLLSKTTSLPLIKSSKTDSKVGMAELEMLLNSIDVLRIEYLDKYLVAAKAINKRKTVLNNEIEVQLNQLDRHSKEKDEMLKKYVELTEKYDKIQEMTNFLTERLENIITLVQKQRPEMSNAELKLSEQLTEELQHLNEYREQFELIRQKRRYQDMQIQKYSLQQSSVIYDDDDDDDDGPPESQLQSPIQIKNIKQMLAKQSKEISELIAIINTLKKKQ</sequence>
<dbReference type="InterPro" id="IPR037700">
    <property type="entry name" value="NUP88/NUP82"/>
</dbReference>
<evidence type="ECO:0000256" key="3">
    <source>
        <dbReference type="ARBA" id="ARBA00022816"/>
    </source>
</evidence>
<feature type="coiled-coil region" evidence="8">
    <location>
        <begin position="598"/>
        <end position="639"/>
    </location>
</feature>
<dbReference type="Proteomes" id="UP000828236">
    <property type="component" value="Unassembled WGS sequence"/>
</dbReference>
<keyword evidence="5" id="KW-0811">Translocation</keyword>
<comment type="subcellular location">
    <subcellularLocation>
        <location evidence="1">Nucleus</location>
        <location evidence="1">Nuclear pore complex</location>
    </subcellularLocation>
</comment>
<reference evidence="9" key="1">
    <citation type="submission" date="2020-06" db="EMBL/GenBank/DDBJ databases">
        <authorList>
            <person name="Ji K."/>
            <person name="Li J."/>
        </authorList>
    </citation>
    <scope>NUCLEOTIDE SEQUENCE</scope>
    <source>
        <strain evidence="9">JKM2019</strain>
        <tissue evidence="9">Whole body</tissue>
    </source>
</reference>
<dbReference type="SUPFAM" id="SSF50978">
    <property type="entry name" value="WD40 repeat-like"/>
    <property type="match status" value="1"/>
</dbReference>
<dbReference type="InterPro" id="IPR036322">
    <property type="entry name" value="WD40_repeat_dom_sf"/>
</dbReference>
<accession>A0A9D4SD82</accession>
<dbReference type="PANTHER" id="PTHR13257:SF0">
    <property type="entry name" value="NUCLEAR PORE COMPLEX PROTEIN NUP88"/>
    <property type="match status" value="1"/>
</dbReference>
<evidence type="ECO:0000256" key="6">
    <source>
        <dbReference type="ARBA" id="ARBA00023132"/>
    </source>
</evidence>
<dbReference type="GO" id="GO:0006606">
    <property type="term" value="P:protein import into nucleus"/>
    <property type="evidence" value="ECO:0007669"/>
    <property type="project" value="TreeGrafter"/>
</dbReference>
<evidence type="ECO:0000256" key="2">
    <source>
        <dbReference type="ARBA" id="ARBA00022448"/>
    </source>
</evidence>
<keyword evidence="7" id="KW-0539">Nucleus</keyword>
<evidence type="ECO:0000256" key="7">
    <source>
        <dbReference type="ARBA" id="ARBA00023242"/>
    </source>
</evidence>
<dbReference type="GO" id="GO:0006406">
    <property type="term" value="P:mRNA export from nucleus"/>
    <property type="evidence" value="ECO:0007669"/>
    <property type="project" value="TreeGrafter"/>
</dbReference>
<dbReference type="InterPro" id="IPR019321">
    <property type="entry name" value="Nucleoporin_Nup88"/>
</dbReference>
<dbReference type="GO" id="GO:0000056">
    <property type="term" value="P:ribosomal small subunit export from nucleus"/>
    <property type="evidence" value="ECO:0007669"/>
    <property type="project" value="InterPro"/>
</dbReference>
<reference evidence="9" key="2">
    <citation type="journal article" date="2021" name="World Allergy Organ. J.">
        <title>Chromosome-level assembly of Dermatophagoides farinae genome and transcriptome reveals two novel allergens Der f 37 and Der f 39.</title>
        <authorList>
            <person name="Chen J."/>
            <person name="Cai Z."/>
            <person name="Fan D."/>
            <person name="Hu J."/>
            <person name="Hou Y."/>
            <person name="He Y."/>
            <person name="Zhang Z."/>
            <person name="Zhao Z."/>
            <person name="Gao P."/>
            <person name="Hu W."/>
            <person name="Sun J."/>
            <person name="Li J."/>
            <person name="Ji K."/>
        </authorList>
    </citation>
    <scope>NUCLEOTIDE SEQUENCE</scope>
    <source>
        <strain evidence="9">JKM2019</strain>
    </source>
</reference>
<gene>
    <name evidence="9" type="ORF">HUG17_8836</name>
</gene>
<dbReference type="Pfam" id="PF10168">
    <property type="entry name" value="Nup88"/>
    <property type="match status" value="2"/>
</dbReference>
<dbReference type="GO" id="GO:0017056">
    <property type="term" value="F:structural constituent of nuclear pore"/>
    <property type="evidence" value="ECO:0007669"/>
    <property type="project" value="InterPro"/>
</dbReference>
<keyword evidence="2" id="KW-0813">Transport</keyword>
<comment type="caution">
    <text evidence="9">The sequence shown here is derived from an EMBL/GenBank/DDBJ whole genome shotgun (WGS) entry which is preliminary data.</text>
</comment>
<evidence type="ECO:0000256" key="5">
    <source>
        <dbReference type="ARBA" id="ARBA00023010"/>
    </source>
</evidence>
<dbReference type="GO" id="GO:0005643">
    <property type="term" value="C:nuclear pore"/>
    <property type="evidence" value="ECO:0007669"/>
    <property type="project" value="UniProtKB-SubCell"/>
</dbReference>
<dbReference type="GO" id="GO:0000055">
    <property type="term" value="P:ribosomal large subunit export from nucleus"/>
    <property type="evidence" value="ECO:0007669"/>
    <property type="project" value="InterPro"/>
</dbReference>
<keyword evidence="3" id="KW-0509">mRNA transport</keyword>